<dbReference type="STRING" id="655015.B1812_14885"/>
<dbReference type="OrthoDB" id="9815357at2"/>
<dbReference type="PANTHER" id="PTHR34001">
    <property type="entry name" value="BLL7405 PROTEIN"/>
    <property type="match status" value="1"/>
</dbReference>
<feature type="signal peptide" evidence="6">
    <location>
        <begin position="1"/>
        <end position="27"/>
    </location>
</feature>
<comment type="similarity">
    <text evidence="5">Belongs to the Omp25/RopB family.</text>
</comment>
<dbReference type="GO" id="GO:0009279">
    <property type="term" value="C:cell outer membrane"/>
    <property type="evidence" value="ECO:0007669"/>
    <property type="project" value="UniProtKB-SubCell"/>
</dbReference>
<evidence type="ECO:0000256" key="6">
    <source>
        <dbReference type="SAM" id="SignalP"/>
    </source>
</evidence>
<keyword evidence="4" id="KW-0998">Cell outer membrane</keyword>
<dbReference type="KEGG" id="mbry:B1812_14885"/>
<dbReference type="Gene3D" id="2.40.160.20">
    <property type="match status" value="1"/>
</dbReference>
<feature type="chain" id="PRO_5013026582" description="Outer membrane protein beta-barrel domain-containing protein" evidence="6">
    <location>
        <begin position="28"/>
        <end position="298"/>
    </location>
</feature>
<evidence type="ECO:0000256" key="5">
    <source>
        <dbReference type="ARBA" id="ARBA00038306"/>
    </source>
</evidence>
<evidence type="ECO:0000256" key="2">
    <source>
        <dbReference type="ARBA" id="ARBA00022729"/>
    </source>
</evidence>
<protein>
    <recommendedName>
        <fullName evidence="7">Outer membrane protein beta-barrel domain-containing protein</fullName>
    </recommendedName>
</protein>
<proteinExistence type="inferred from homology"/>
<dbReference type="InterPro" id="IPR051692">
    <property type="entry name" value="OMP-like"/>
</dbReference>
<dbReference type="InterPro" id="IPR011250">
    <property type="entry name" value="OMP/PagP_B-barrel"/>
</dbReference>
<accession>A0A1W6MX40</accession>
<evidence type="ECO:0000313" key="8">
    <source>
        <dbReference type="EMBL" id="ARN82154.1"/>
    </source>
</evidence>
<evidence type="ECO:0000313" key="9">
    <source>
        <dbReference type="Proteomes" id="UP000193978"/>
    </source>
</evidence>
<dbReference type="Pfam" id="PF13505">
    <property type="entry name" value="OMP_b-brl"/>
    <property type="match status" value="1"/>
</dbReference>
<dbReference type="RefSeq" id="WP_085772276.1">
    <property type="nucleotide sequence ID" value="NZ_AP027149.1"/>
</dbReference>
<dbReference type="AlphaFoldDB" id="A0A1W6MX40"/>
<evidence type="ECO:0000256" key="3">
    <source>
        <dbReference type="ARBA" id="ARBA00023136"/>
    </source>
</evidence>
<comment type="subcellular location">
    <subcellularLocation>
        <location evidence="1">Cell outer membrane</location>
    </subcellularLocation>
</comment>
<dbReference type="PANTHER" id="PTHR34001:SF3">
    <property type="entry name" value="BLL7405 PROTEIN"/>
    <property type="match status" value="1"/>
</dbReference>
<keyword evidence="2 6" id="KW-0732">Signal</keyword>
<feature type="domain" description="Outer membrane protein beta-barrel" evidence="7">
    <location>
        <begin position="36"/>
        <end position="281"/>
    </location>
</feature>
<dbReference type="SUPFAM" id="SSF56925">
    <property type="entry name" value="OMPA-like"/>
    <property type="match status" value="1"/>
</dbReference>
<dbReference type="EMBL" id="CP019948">
    <property type="protein sequence ID" value="ARN82154.1"/>
    <property type="molecule type" value="Genomic_DNA"/>
</dbReference>
<name>A0A1W6MX40_9HYPH</name>
<organism evidence="8 9">
    <name type="scientific">Methylocystis bryophila</name>
    <dbReference type="NCBI Taxonomy" id="655015"/>
    <lineage>
        <taxon>Bacteria</taxon>
        <taxon>Pseudomonadati</taxon>
        <taxon>Pseudomonadota</taxon>
        <taxon>Alphaproteobacteria</taxon>
        <taxon>Hyphomicrobiales</taxon>
        <taxon>Methylocystaceae</taxon>
        <taxon>Methylocystis</taxon>
    </lineage>
</organism>
<keyword evidence="3" id="KW-0472">Membrane</keyword>
<reference evidence="8 9" key="1">
    <citation type="submission" date="2017-02" db="EMBL/GenBank/DDBJ databases">
        <authorList>
            <person name="Peterson S.W."/>
        </authorList>
    </citation>
    <scope>NUCLEOTIDE SEQUENCE [LARGE SCALE GENOMIC DNA]</scope>
    <source>
        <strain evidence="8 9">S285</strain>
    </source>
</reference>
<dbReference type="InterPro" id="IPR027385">
    <property type="entry name" value="Beta-barrel_OMP"/>
</dbReference>
<sequence>MRKLPLFCTTAAIRLLAAAALLGHALAADLPSRKSAPVAPATAPSWTGFYAGVDGGFVWDNSPATVIAAGEGLSLTGVNKWNAYPYYLPGVAVMNASGFAGGGHVGWNYQLQSFSRIVVGAETDAEVFVGNGGHTSTFVTPGGLNASVAQIGRAMPWAGSTRGRLGLLITPALLVYGTGGVAYGAANVNEYAYGSALAATYAPGSTGRIYAGWTAGGGVEWAFLNNWSAKVEYLHADLGTHAASFPGFVYGTIPSFPVPQQFLAEIPMRANLIKLGVSYHFSGLLSGNPTTDFGLPSF</sequence>
<evidence type="ECO:0000256" key="4">
    <source>
        <dbReference type="ARBA" id="ARBA00023237"/>
    </source>
</evidence>
<evidence type="ECO:0000256" key="1">
    <source>
        <dbReference type="ARBA" id="ARBA00004442"/>
    </source>
</evidence>
<gene>
    <name evidence="8" type="ORF">B1812_14885</name>
</gene>
<keyword evidence="9" id="KW-1185">Reference proteome</keyword>
<dbReference type="Proteomes" id="UP000193978">
    <property type="component" value="Chromosome"/>
</dbReference>
<evidence type="ECO:0000259" key="7">
    <source>
        <dbReference type="Pfam" id="PF13505"/>
    </source>
</evidence>